<dbReference type="EMBL" id="FXWV01000013">
    <property type="protein sequence ID" value="SMR77222.1"/>
    <property type="molecule type" value="Genomic_DNA"/>
</dbReference>
<dbReference type="PANTHER" id="PTHR33607">
    <property type="entry name" value="ENDONUCLEASE-1"/>
    <property type="match status" value="1"/>
</dbReference>
<protein>
    <submittedName>
        <fullName evidence="5">Deoxyribonuclease-1</fullName>
    </submittedName>
</protein>
<dbReference type="PANTHER" id="PTHR33607:SF2">
    <property type="entry name" value="ENDONUCLEASE-1"/>
    <property type="match status" value="1"/>
</dbReference>
<evidence type="ECO:0000256" key="4">
    <source>
        <dbReference type="SAM" id="SignalP"/>
    </source>
</evidence>
<dbReference type="InterPro" id="IPR007346">
    <property type="entry name" value="Endonuclease-I"/>
</dbReference>
<organism evidence="5 6">
    <name type="scientific">Marinobacterium sediminicola</name>
    <dbReference type="NCBI Taxonomy" id="518898"/>
    <lineage>
        <taxon>Bacteria</taxon>
        <taxon>Pseudomonadati</taxon>
        <taxon>Pseudomonadota</taxon>
        <taxon>Gammaproteobacteria</taxon>
        <taxon>Oceanospirillales</taxon>
        <taxon>Oceanospirillaceae</taxon>
        <taxon>Marinobacterium</taxon>
    </lineage>
</organism>
<evidence type="ECO:0000313" key="5">
    <source>
        <dbReference type="EMBL" id="SMR77222.1"/>
    </source>
</evidence>
<dbReference type="Proteomes" id="UP001159257">
    <property type="component" value="Unassembled WGS sequence"/>
</dbReference>
<evidence type="ECO:0000256" key="3">
    <source>
        <dbReference type="ARBA" id="ARBA00022801"/>
    </source>
</evidence>
<gene>
    <name evidence="5" type="ORF">SAMN04487964_11345</name>
</gene>
<keyword evidence="6" id="KW-1185">Reference proteome</keyword>
<dbReference type="InterPro" id="IPR044925">
    <property type="entry name" value="His-Me_finger_sf"/>
</dbReference>
<evidence type="ECO:0000313" key="6">
    <source>
        <dbReference type="Proteomes" id="UP001159257"/>
    </source>
</evidence>
<keyword evidence="2" id="KW-0540">Nuclease</keyword>
<feature type="signal peptide" evidence="4">
    <location>
        <begin position="1"/>
        <end position="28"/>
    </location>
</feature>
<accession>A0ABY1S2R2</accession>
<feature type="chain" id="PRO_5045895862" evidence="4">
    <location>
        <begin position="29"/>
        <end position="251"/>
    </location>
</feature>
<proteinExistence type="inferred from homology"/>
<name>A0ABY1S2R2_9GAMM</name>
<comment type="similarity">
    <text evidence="1">Belongs to the EndA/NucM nuclease family.</text>
</comment>
<reference evidence="5 6" key="1">
    <citation type="submission" date="2017-05" db="EMBL/GenBank/DDBJ databases">
        <authorList>
            <person name="Varghese N."/>
            <person name="Submissions S."/>
        </authorList>
    </citation>
    <scope>NUCLEOTIDE SEQUENCE [LARGE SCALE GENOMIC DNA]</scope>
    <source>
        <strain evidence="5 6">CGMCC 1.7287</strain>
    </source>
</reference>
<dbReference type="SUPFAM" id="SSF54060">
    <property type="entry name" value="His-Me finger endonucleases"/>
    <property type="match status" value="1"/>
</dbReference>
<evidence type="ECO:0000256" key="2">
    <source>
        <dbReference type="ARBA" id="ARBA00022722"/>
    </source>
</evidence>
<evidence type="ECO:0000256" key="1">
    <source>
        <dbReference type="ARBA" id="ARBA00006429"/>
    </source>
</evidence>
<comment type="caution">
    <text evidence="5">The sequence shown here is derived from an EMBL/GenBank/DDBJ whole genome shotgun (WGS) entry which is preliminary data.</text>
</comment>
<keyword evidence="3" id="KW-0378">Hydrolase</keyword>
<keyword evidence="4" id="KW-0732">Signal</keyword>
<sequence>MLTSLHTVVSMRLAVGLVALLCLSPVAAEPPSSFASAKKILAADLYRSEQRITFYCGCRFDEQPVPDKPDRTRLTPDAESCGLQPRKNANRAARIEWEHVVPAWEFGHQLQCWQEGGRKACQKDTRFRQMEADLYNLVPAVGELNGDRSNFRFGMIPGEPRAYGACDFEVDFKQRVAEPAEQVRGDIARTYFYMEDRYGLRLSRKQRQLFEAWSRQDPVDQTELQRARRIAVIQGHRNPFVDADVRQAAGH</sequence>
<dbReference type="Pfam" id="PF04231">
    <property type="entry name" value="Endonuclease_1"/>
    <property type="match status" value="1"/>
</dbReference>